<dbReference type="GO" id="GO:0005501">
    <property type="term" value="F:retinoid binding"/>
    <property type="evidence" value="ECO:0007669"/>
    <property type="project" value="InterPro"/>
</dbReference>
<protein>
    <recommendedName>
        <fullName evidence="2">Lipocalin/cytosolic fatty-acid binding domain-containing protein</fullName>
    </recommendedName>
</protein>
<evidence type="ECO:0000259" key="2">
    <source>
        <dbReference type="Pfam" id="PF00061"/>
    </source>
</evidence>
<dbReference type="InterPro" id="IPR003057">
    <property type="entry name" value="Invtbrt_color"/>
</dbReference>
<dbReference type="Pfam" id="PF00061">
    <property type="entry name" value="Lipocalin"/>
    <property type="match status" value="1"/>
</dbReference>
<dbReference type="PRINTS" id="PR01273">
    <property type="entry name" value="INVTBRTCOLOR"/>
</dbReference>
<dbReference type="AlphaFoldDB" id="A0A9D4I704"/>
<evidence type="ECO:0000256" key="1">
    <source>
        <dbReference type="ARBA" id="ARBA00023121"/>
    </source>
</evidence>
<dbReference type="PANTHER" id="PTHR11873">
    <property type="entry name" value="RETINOL-BINDING PROTEIN 4"/>
    <property type="match status" value="1"/>
</dbReference>
<keyword evidence="4" id="KW-1185">Reference proteome</keyword>
<organism evidence="3 4">
    <name type="scientific">Dreissena polymorpha</name>
    <name type="common">Zebra mussel</name>
    <name type="synonym">Mytilus polymorpha</name>
    <dbReference type="NCBI Taxonomy" id="45954"/>
    <lineage>
        <taxon>Eukaryota</taxon>
        <taxon>Metazoa</taxon>
        <taxon>Spiralia</taxon>
        <taxon>Lophotrochozoa</taxon>
        <taxon>Mollusca</taxon>
        <taxon>Bivalvia</taxon>
        <taxon>Autobranchia</taxon>
        <taxon>Heteroconchia</taxon>
        <taxon>Euheterodonta</taxon>
        <taxon>Imparidentia</taxon>
        <taxon>Neoheterodontei</taxon>
        <taxon>Myida</taxon>
        <taxon>Dreissenoidea</taxon>
        <taxon>Dreissenidae</taxon>
        <taxon>Dreissena</taxon>
    </lineage>
</organism>
<dbReference type="SUPFAM" id="SSF50814">
    <property type="entry name" value="Lipocalins"/>
    <property type="match status" value="1"/>
</dbReference>
<dbReference type="Gene3D" id="2.40.128.20">
    <property type="match status" value="1"/>
</dbReference>
<dbReference type="InterPro" id="IPR000566">
    <property type="entry name" value="Lipocln_cytosolic_FA-bd_dom"/>
</dbReference>
<dbReference type="Proteomes" id="UP000828390">
    <property type="component" value="Unassembled WGS sequence"/>
</dbReference>
<dbReference type="GO" id="GO:0031409">
    <property type="term" value="F:pigment binding"/>
    <property type="evidence" value="ECO:0007669"/>
    <property type="project" value="InterPro"/>
</dbReference>
<reference evidence="3" key="1">
    <citation type="journal article" date="2019" name="bioRxiv">
        <title>The Genome of the Zebra Mussel, Dreissena polymorpha: A Resource for Invasive Species Research.</title>
        <authorList>
            <person name="McCartney M.A."/>
            <person name="Auch B."/>
            <person name="Kono T."/>
            <person name="Mallez S."/>
            <person name="Zhang Y."/>
            <person name="Obille A."/>
            <person name="Becker A."/>
            <person name="Abrahante J.E."/>
            <person name="Garbe J."/>
            <person name="Badalamenti J.P."/>
            <person name="Herman A."/>
            <person name="Mangelson H."/>
            <person name="Liachko I."/>
            <person name="Sullivan S."/>
            <person name="Sone E.D."/>
            <person name="Koren S."/>
            <person name="Silverstein K.A.T."/>
            <person name="Beckman K.B."/>
            <person name="Gohl D.M."/>
        </authorList>
    </citation>
    <scope>NUCLEOTIDE SEQUENCE</scope>
    <source>
        <strain evidence="3">Duluth1</strain>
        <tissue evidence="3">Whole animal</tissue>
    </source>
</reference>
<dbReference type="InterPro" id="IPR002449">
    <property type="entry name" value="Retinol-bd/Purpurin"/>
</dbReference>
<accession>A0A9D4I704</accession>
<dbReference type="EMBL" id="JAIWYP010000010">
    <property type="protein sequence ID" value="KAH3750595.1"/>
    <property type="molecule type" value="Genomic_DNA"/>
</dbReference>
<name>A0A9D4I704_DREPO</name>
<evidence type="ECO:0000313" key="4">
    <source>
        <dbReference type="Proteomes" id="UP000828390"/>
    </source>
</evidence>
<dbReference type="GO" id="GO:0034632">
    <property type="term" value="F:retinol transmembrane transporter activity"/>
    <property type="evidence" value="ECO:0007669"/>
    <property type="project" value="InterPro"/>
</dbReference>
<gene>
    <name evidence="3" type="ORF">DPMN_185122</name>
</gene>
<dbReference type="GO" id="GO:0005615">
    <property type="term" value="C:extracellular space"/>
    <property type="evidence" value="ECO:0007669"/>
    <property type="project" value="UniProtKB-ARBA"/>
</dbReference>
<comment type="caution">
    <text evidence="3">The sequence shown here is derived from an EMBL/GenBank/DDBJ whole genome shotgun (WGS) entry which is preliminary data.</text>
</comment>
<feature type="domain" description="Lipocalin/cytosolic fatty-acid binding" evidence="2">
    <location>
        <begin position="159"/>
        <end position="210"/>
    </location>
</feature>
<proteinExistence type="predicted"/>
<keyword evidence="1" id="KW-0446">Lipid-binding</keyword>
<reference evidence="3" key="2">
    <citation type="submission" date="2020-11" db="EMBL/GenBank/DDBJ databases">
        <authorList>
            <person name="McCartney M.A."/>
            <person name="Auch B."/>
            <person name="Kono T."/>
            <person name="Mallez S."/>
            <person name="Becker A."/>
            <person name="Gohl D.M."/>
            <person name="Silverstein K.A.T."/>
            <person name="Koren S."/>
            <person name="Bechman K.B."/>
            <person name="Herman A."/>
            <person name="Abrahante J.E."/>
            <person name="Garbe J."/>
        </authorList>
    </citation>
    <scope>NUCLEOTIDE SEQUENCE</scope>
    <source>
        <strain evidence="3">Duluth1</strain>
        <tissue evidence="3">Whole animal</tissue>
    </source>
</reference>
<sequence length="269" mass="30014">MLKTSLAGSWLQLGSNCRSDQLIKPDQATEFKPRKTLQRTLTEDEDVAWLRENSFLSSAGFKYKEKTNSTWAAKDASYHSANAGSSCQLLDIPVQENFDLDSFEGKWFVSLKTGVKDSLLAFFMEIYDGRIHFRQNAAGGYDLQAVGSKFYGGWCPRGKGTAVVKDAREPQRMTMYFDTSIGRKVGMKPAWVLKTDYNSYAVFYSCWKETSAGACHPDNTYAFVMQRGSKPLPSGKLEEVATALKGACVDIEDLSPVTHYGYCQDKDGL</sequence>
<evidence type="ECO:0000313" key="3">
    <source>
        <dbReference type="EMBL" id="KAH3750595.1"/>
    </source>
</evidence>
<dbReference type="InterPro" id="IPR012674">
    <property type="entry name" value="Calycin"/>
</dbReference>
<dbReference type="PANTHER" id="PTHR11873:SF0">
    <property type="entry name" value="LIPOCALIN-RELATED PROTEIN"/>
    <property type="match status" value="1"/>
</dbReference>